<dbReference type="GO" id="GO:0051959">
    <property type="term" value="F:dynein light intermediate chain binding"/>
    <property type="evidence" value="ECO:0007669"/>
    <property type="project" value="InterPro"/>
</dbReference>
<comment type="similarity">
    <text evidence="1">Belongs to the dynein heavy chain family.</text>
</comment>
<dbReference type="InterPro" id="IPR027417">
    <property type="entry name" value="P-loop_NTPase"/>
</dbReference>
<dbReference type="Pfam" id="PF17857">
    <property type="entry name" value="AAA_lid_1"/>
    <property type="match status" value="1"/>
</dbReference>
<dbReference type="AlphaFoldDB" id="A0AAV2RL27"/>
<comment type="caution">
    <text evidence="5">The sequence shown here is derived from an EMBL/GenBank/DDBJ whole genome shotgun (WGS) entry which is preliminary data.</text>
</comment>
<dbReference type="PANTHER" id="PTHR45703:SF8">
    <property type="entry name" value="DYNEINS HEAVY CHAIN"/>
    <property type="match status" value="1"/>
</dbReference>
<dbReference type="Gene3D" id="3.40.50.300">
    <property type="entry name" value="P-loop containing nucleotide triphosphate hydrolases"/>
    <property type="match status" value="2"/>
</dbReference>
<sequence length="522" mass="60218">MMFFDRYIPTCLEILKVKYKKITPIPEINHLQMLCQLLECLLVPANIPYEAPKELYEQYFVFAAVWAFGSTLYQDGNIDYRVEFSKWFQNEFKNVKFPQGGTVFDYFIEKESNTFTPWSELIPKFELDSDSPLQSMMVHTGETVRLRFFIDLLMDMGHPIMLVGTSGCGKSALLTEKLNSLPEDFAVCSVPFNYYTTSELLQRILEKPLEKKAGKNYAPPGNKRLVYCIDDINMPMVDTYGTVQPHTLLRQHLDYGHWYDRAKHTLKEVHKVQYCAAMNPTAGSFTINPRLQRHFTVFAVNFPSMDSLNHIYTSLLGQHLRNPLLKYNPLIIKMTEQLVYTALQLHSKVSATFMPTATKFHYIFNLRDLTNIFQGLLFTTGETIKTPMELLRAWVHETQRVYGDRLLDEKDLEQLFKLQVDVIKKSFDDLDEMEVMAKPNVFCHFAKGIGEPRYLPIASWDELNVILIEGLKTYNELNACMNLVLFEDAMNHVCRINRILECPRGNALLVGVGGSGKQSLAR</sequence>
<dbReference type="GO" id="GO:0007018">
    <property type="term" value="P:microtubule-based movement"/>
    <property type="evidence" value="ECO:0007669"/>
    <property type="project" value="InterPro"/>
</dbReference>
<protein>
    <recommendedName>
        <fullName evidence="7">Dynein heavy chain</fullName>
    </recommendedName>
</protein>
<name>A0AAV2RL27_MEGNR</name>
<dbReference type="FunFam" id="1.20.920.30:FF:000003">
    <property type="entry name" value="Dynein axonemal heavy chain 17"/>
    <property type="match status" value="1"/>
</dbReference>
<evidence type="ECO:0000313" key="6">
    <source>
        <dbReference type="Proteomes" id="UP001497623"/>
    </source>
</evidence>
<feature type="domain" description="Dynein heavy chain AAA 5 extension" evidence="3">
    <location>
        <begin position="3"/>
        <end position="120"/>
    </location>
</feature>
<dbReference type="Gene3D" id="1.20.920.30">
    <property type="match status" value="1"/>
</dbReference>
<dbReference type="GO" id="GO:0030286">
    <property type="term" value="C:dynein complex"/>
    <property type="evidence" value="ECO:0007669"/>
    <property type="project" value="InterPro"/>
</dbReference>
<dbReference type="InterPro" id="IPR024317">
    <property type="entry name" value="Dynein_heavy_chain_D4_dom"/>
</dbReference>
<evidence type="ECO:0000313" key="5">
    <source>
        <dbReference type="EMBL" id="CAL4130200.1"/>
    </source>
</evidence>
<dbReference type="Pfam" id="PF17852">
    <property type="entry name" value="Dynein_AAA_lid"/>
    <property type="match status" value="1"/>
</dbReference>
<dbReference type="Proteomes" id="UP001497623">
    <property type="component" value="Unassembled WGS sequence"/>
</dbReference>
<dbReference type="Gene3D" id="1.10.472.130">
    <property type="match status" value="1"/>
</dbReference>
<proteinExistence type="inferred from homology"/>
<dbReference type="InterPro" id="IPR041466">
    <property type="entry name" value="Dynein_AAA5_ext"/>
</dbReference>
<dbReference type="InterPro" id="IPR026983">
    <property type="entry name" value="DHC"/>
</dbReference>
<evidence type="ECO:0000256" key="1">
    <source>
        <dbReference type="ARBA" id="ARBA00008887"/>
    </source>
</evidence>
<gene>
    <name evidence="5" type="ORF">MNOR_LOCUS26447</name>
</gene>
<evidence type="ECO:0000259" key="3">
    <source>
        <dbReference type="Pfam" id="PF17852"/>
    </source>
</evidence>
<dbReference type="Pfam" id="PF12775">
    <property type="entry name" value="AAA_7"/>
    <property type="match status" value="1"/>
</dbReference>
<keyword evidence="6" id="KW-1185">Reference proteome</keyword>
<evidence type="ECO:0008006" key="7">
    <source>
        <dbReference type="Google" id="ProtNLM"/>
    </source>
</evidence>
<dbReference type="PANTHER" id="PTHR45703">
    <property type="entry name" value="DYNEIN HEAVY CHAIN"/>
    <property type="match status" value="1"/>
</dbReference>
<dbReference type="InterPro" id="IPR041589">
    <property type="entry name" value="DNAH3_AAA_lid_1"/>
</dbReference>
<feature type="non-terminal residue" evidence="5">
    <location>
        <position position="522"/>
    </location>
</feature>
<dbReference type="GO" id="GO:0045505">
    <property type="term" value="F:dynein intermediate chain binding"/>
    <property type="evidence" value="ECO:0007669"/>
    <property type="project" value="InterPro"/>
</dbReference>
<organism evidence="5 6">
    <name type="scientific">Meganyctiphanes norvegica</name>
    <name type="common">Northern krill</name>
    <name type="synonym">Thysanopoda norvegica</name>
    <dbReference type="NCBI Taxonomy" id="48144"/>
    <lineage>
        <taxon>Eukaryota</taxon>
        <taxon>Metazoa</taxon>
        <taxon>Ecdysozoa</taxon>
        <taxon>Arthropoda</taxon>
        <taxon>Crustacea</taxon>
        <taxon>Multicrustacea</taxon>
        <taxon>Malacostraca</taxon>
        <taxon>Eumalacostraca</taxon>
        <taxon>Eucarida</taxon>
        <taxon>Euphausiacea</taxon>
        <taxon>Euphausiidae</taxon>
        <taxon>Meganyctiphanes</taxon>
    </lineage>
</organism>
<evidence type="ECO:0000259" key="2">
    <source>
        <dbReference type="Pfam" id="PF12780"/>
    </source>
</evidence>
<accession>A0AAV2RL27</accession>
<evidence type="ECO:0000259" key="4">
    <source>
        <dbReference type="Pfam" id="PF17857"/>
    </source>
</evidence>
<feature type="domain" description="Dynein heavy chain 3 AAA+ lid" evidence="4">
    <location>
        <begin position="338"/>
        <end position="432"/>
    </location>
</feature>
<dbReference type="SUPFAM" id="SSF52540">
    <property type="entry name" value="P-loop containing nucleoside triphosphate hydrolases"/>
    <property type="match status" value="2"/>
</dbReference>
<feature type="domain" description="Dynein heavy chain AAA module D4" evidence="2">
    <location>
        <begin position="481"/>
        <end position="522"/>
    </location>
</feature>
<dbReference type="Pfam" id="PF12780">
    <property type="entry name" value="AAA_8"/>
    <property type="match status" value="1"/>
</dbReference>
<dbReference type="EMBL" id="CAXKWB010026427">
    <property type="protein sequence ID" value="CAL4130200.1"/>
    <property type="molecule type" value="Genomic_DNA"/>
</dbReference>
<reference evidence="5 6" key="1">
    <citation type="submission" date="2024-05" db="EMBL/GenBank/DDBJ databases">
        <authorList>
            <person name="Wallberg A."/>
        </authorList>
    </citation>
    <scope>NUCLEOTIDE SEQUENCE [LARGE SCALE GENOMIC DNA]</scope>
</reference>